<feature type="transmembrane region" description="Helical" evidence="1">
    <location>
        <begin position="46"/>
        <end position="68"/>
    </location>
</feature>
<evidence type="ECO:0000313" key="2">
    <source>
        <dbReference type="EMBL" id="CAH2104119.1"/>
    </source>
</evidence>
<accession>A0AAU9UWS9</accession>
<proteinExistence type="predicted"/>
<name>A0AAU9UWS9_EUPED</name>
<evidence type="ECO:0000313" key="3">
    <source>
        <dbReference type="Proteomes" id="UP001153954"/>
    </source>
</evidence>
<protein>
    <submittedName>
        <fullName evidence="2">Uncharacterized protein</fullName>
    </submittedName>
</protein>
<evidence type="ECO:0000256" key="1">
    <source>
        <dbReference type="SAM" id="Phobius"/>
    </source>
</evidence>
<organism evidence="2 3">
    <name type="scientific">Euphydryas editha</name>
    <name type="common">Edith's checkerspot</name>
    <dbReference type="NCBI Taxonomy" id="104508"/>
    <lineage>
        <taxon>Eukaryota</taxon>
        <taxon>Metazoa</taxon>
        <taxon>Ecdysozoa</taxon>
        <taxon>Arthropoda</taxon>
        <taxon>Hexapoda</taxon>
        <taxon>Insecta</taxon>
        <taxon>Pterygota</taxon>
        <taxon>Neoptera</taxon>
        <taxon>Endopterygota</taxon>
        <taxon>Lepidoptera</taxon>
        <taxon>Glossata</taxon>
        <taxon>Ditrysia</taxon>
        <taxon>Papilionoidea</taxon>
        <taxon>Nymphalidae</taxon>
        <taxon>Nymphalinae</taxon>
        <taxon>Euphydryas</taxon>
    </lineage>
</organism>
<sequence>MTVLTKPSAIIKKPEINEVPLVDKTICDEEKIEIHANPEWPKYSTRGVMCFALILLAILGFSGGLMLCREMLKPTTVRRYQGYCSIPIPNDIKEVYFCFI</sequence>
<keyword evidence="3" id="KW-1185">Reference proteome</keyword>
<reference evidence="2" key="1">
    <citation type="submission" date="2022-03" db="EMBL/GenBank/DDBJ databases">
        <authorList>
            <person name="Tunstrom K."/>
        </authorList>
    </citation>
    <scope>NUCLEOTIDE SEQUENCE</scope>
</reference>
<dbReference type="EMBL" id="CAKOGL010000027">
    <property type="protein sequence ID" value="CAH2104119.1"/>
    <property type="molecule type" value="Genomic_DNA"/>
</dbReference>
<comment type="caution">
    <text evidence="2">The sequence shown here is derived from an EMBL/GenBank/DDBJ whole genome shotgun (WGS) entry which is preliminary data.</text>
</comment>
<keyword evidence="1" id="KW-0812">Transmembrane</keyword>
<gene>
    <name evidence="2" type="ORF">EEDITHA_LOCUS18545</name>
</gene>
<dbReference type="AlphaFoldDB" id="A0AAU9UWS9"/>
<keyword evidence="1" id="KW-0472">Membrane</keyword>
<keyword evidence="1" id="KW-1133">Transmembrane helix</keyword>
<dbReference type="Proteomes" id="UP001153954">
    <property type="component" value="Unassembled WGS sequence"/>
</dbReference>